<gene>
    <name evidence="1" type="ORF">BDQ94DRAFT_140354</name>
</gene>
<dbReference type="EMBL" id="KZ852041">
    <property type="protein sequence ID" value="RDH35184.1"/>
    <property type="molecule type" value="Genomic_DNA"/>
</dbReference>
<evidence type="ECO:0000313" key="2">
    <source>
        <dbReference type="Proteomes" id="UP000253729"/>
    </source>
</evidence>
<dbReference type="GeneID" id="38133965"/>
<dbReference type="Proteomes" id="UP000253729">
    <property type="component" value="Unassembled WGS sequence"/>
</dbReference>
<proteinExistence type="predicted"/>
<accession>A0A3F3Q7H5</accession>
<dbReference type="RefSeq" id="XP_026628206.1">
    <property type="nucleotide sequence ID" value="XM_026765609.1"/>
</dbReference>
<reference evidence="1 2" key="1">
    <citation type="submission" date="2018-07" db="EMBL/GenBank/DDBJ databases">
        <title>The genomes of Aspergillus section Nigri reveals drivers in fungal speciation.</title>
        <authorList>
            <consortium name="DOE Joint Genome Institute"/>
            <person name="Vesth T.C."/>
            <person name="Nybo J."/>
            <person name="Theobald S."/>
            <person name="Brandl J."/>
            <person name="Frisvad J.C."/>
            <person name="Nielsen K.F."/>
            <person name="Lyhne E.K."/>
            <person name="Kogle M.E."/>
            <person name="Kuo A."/>
            <person name="Riley R."/>
            <person name="Clum A."/>
            <person name="Nolan M."/>
            <person name="Lipzen A."/>
            <person name="Salamov A."/>
            <person name="Henrissat B."/>
            <person name="Wiebenga A."/>
            <person name="De vries R.P."/>
            <person name="Grigoriev I.V."/>
            <person name="Mortensen U.H."/>
            <person name="Andersen M.R."/>
            <person name="Baker S.E."/>
        </authorList>
    </citation>
    <scope>NUCLEOTIDE SEQUENCE [LARGE SCALE GENOMIC DNA]</scope>
    <source>
        <strain evidence="1 2">CBS 139.54b</strain>
    </source>
</reference>
<dbReference type="AlphaFoldDB" id="A0A3F3Q7H5"/>
<organism evidence="1 2">
    <name type="scientific">Aspergillus welwitschiae</name>
    <dbReference type="NCBI Taxonomy" id="1341132"/>
    <lineage>
        <taxon>Eukaryota</taxon>
        <taxon>Fungi</taxon>
        <taxon>Dikarya</taxon>
        <taxon>Ascomycota</taxon>
        <taxon>Pezizomycotina</taxon>
        <taxon>Eurotiomycetes</taxon>
        <taxon>Eurotiomycetidae</taxon>
        <taxon>Eurotiales</taxon>
        <taxon>Aspergillaceae</taxon>
        <taxon>Aspergillus</taxon>
        <taxon>Aspergillus subgen. Circumdati</taxon>
    </lineage>
</organism>
<evidence type="ECO:0000313" key="1">
    <source>
        <dbReference type="EMBL" id="RDH35184.1"/>
    </source>
</evidence>
<name>A0A3F3Q7H5_9EURO</name>
<protein>
    <submittedName>
        <fullName evidence="1">Uncharacterized protein</fullName>
    </submittedName>
</protein>
<keyword evidence="2" id="KW-1185">Reference proteome</keyword>
<sequence length="123" mass="13679">MNEMRQDETTELLTWLLRTSFSNMMVTENGDQDVVTDPSARLPRPTRHPAICSIVPSNLLWRSKFPLTTESNNPSIPMFLSIQTSTKLSQNTKYQPSQSNLATLNLLSTLTALSADPDAPNEG</sequence>